<dbReference type="Gene3D" id="3.90.1010.20">
    <property type="match status" value="2"/>
</dbReference>
<dbReference type="AlphaFoldDB" id="A0A6A7KBG7"/>
<dbReference type="PROSITE" id="PS51257">
    <property type="entry name" value="PROKAR_LIPOPROTEIN"/>
    <property type="match status" value="1"/>
</dbReference>
<name>A0A6A7KBG7_9FIRM</name>
<protein>
    <recommendedName>
        <fullName evidence="4">FMN-binding protein</fullName>
    </recommendedName>
</protein>
<keyword evidence="1" id="KW-0732">Signal</keyword>
<evidence type="ECO:0000313" key="3">
    <source>
        <dbReference type="Proteomes" id="UP000440004"/>
    </source>
</evidence>
<reference evidence="2 3" key="1">
    <citation type="submission" date="2019-10" db="EMBL/GenBank/DDBJ databases">
        <title>Alkalibaculum tamaniensis sp.nov., a new alkaliphilic acetogen, isolated on methoxylated aromatics from a mud volcano.</title>
        <authorList>
            <person name="Khomyakova M.A."/>
            <person name="Merkel A.Y."/>
            <person name="Bonch-Osmolovskaya E.A."/>
            <person name="Slobodkin A.I."/>
        </authorList>
    </citation>
    <scope>NUCLEOTIDE SEQUENCE [LARGE SCALE GENOMIC DNA]</scope>
    <source>
        <strain evidence="2 3">M08DMB</strain>
    </source>
</reference>
<dbReference type="Proteomes" id="UP000440004">
    <property type="component" value="Unassembled WGS sequence"/>
</dbReference>
<feature type="chain" id="PRO_5039040472" description="FMN-binding protein" evidence="1">
    <location>
        <begin position="19"/>
        <end position="288"/>
    </location>
</feature>
<keyword evidence="3" id="KW-1185">Reference proteome</keyword>
<evidence type="ECO:0008006" key="4">
    <source>
        <dbReference type="Google" id="ProtNLM"/>
    </source>
</evidence>
<accession>A0A6A7KBG7</accession>
<feature type="signal peptide" evidence="1">
    <location>
        <begin position="1"/>
        <end position="18"/>
    </location>
</feature>
<organism evidence="2 3">
    <name type="scientific">Alkalibaculum sporogenes</name>
    <dbReference type="NCBI Taxonomy" id="2655001"/>
    <lineage>
        <taxon>Bacteria</taxon>
        <taxon>Bacillati</taxon>
        <taxon>Bacillota</taxon>
        <taxon>Clostridia</taxon>
        <taxon>Eubacteriales</taxon>
        <taxon>Eubacteriaceae</taxon>
        <taxon>Alkalibaculum</taxon>
    </lineage>
</organism>
<comment type="caution">
    <text evidence="2">The sequence shown here is derived from an EMBL/GenBank/DDBJ whole genome shotgun (WGS) entry which is preliminary data.</text>
</comment>
<dbReference type="RefSeq" id="WP_152806048.1">
    <property type="nucleotide sequence ID" value="NZ_WHNX01000031.1"/>
</dbReference>
<gene>
    <name evidence="2" type="ORF">GC105_14025</name>
</gene>
<proteinExistence type="predicted"/>
<evidence type="ECO:0000256" key="1">
    <source>
        <dbReference type="SAM" id="SignalP"/>
    </source>
</evidence>
<dbReference type="EMBL" id="WHNX01000031">
    <property type="protein sequence ID" value="MPW26899.1"/>
    <property type="molecule type" value="Genomic_DNA"/>
</dbReference>
<sequence length="288" mass="31214">MKKIILLLLSLTLIASFAIGCASGGSDEPTSGEGVTYKDGVYYAEEETFADGNGYKYFVVVTVADGKISDAEWGGTNVQVLGNKKTLSEEGKYGMEWHPQAEAAEAWLIENQDPAAFDELYTTDEGHTDALKTDAGTSVSIHVVEFFDLAKKALASEPVAEGAYTTPSDFVATATLPLEEEDVWEYRADFTVVNGTIVASNFNSVFVGEKSDDTEKYFDGDKALSKKELGVDYGMDWASNAEKSDAFLLETQGFTVNYIDDKGHTDTIAGVSIHVNEFEDLFNSALGN</sequence>
<evidence type="ECO:0000313" key="2">
    <source>
        <dbReference type="EMBL" id="MPW26899.1"/>
    </source>
</evidence>